<dbReference type="OrthoDB" id="7375646at2"/>
<dbReference type="EMBL" id="CP000320">
    <property type="protein sequence ID" value="ABE64761.1"/>
    <property type="molecule type" value="Genomic_DNA"/>
</dbReference>
<evidence type="ECO:0000313" key="1">
    <source>
        <dbReference type="EMBL" id="ABE64761.1"/>
    </source>
</evidence>
<dbReference type="AlphaFoldDB" id="Q1QG86"/>
<organism evidence="1 2">
    <name type="scientific">Nitrobacter hamburgensis (strain DSM 10229 / NCIMB 13809 / X14)</name>
    <dbReference type="NCBI Taxonomy" id="323097"/>
    <lineage>
        <taxon>Bacteria</taxon>
        <taxon>Pseudomonadati</taxon>
        <taxon>Pseudomonadota</taxon>
        <taxon>Alphaproteobacteria</taxon>
        <taxon>Hyphomicrobiales</taxon>
        <taxon>Nitrobacteraceae</taxon>
        <taxon>Nitrobacter</taxon>
    </lineage>
</organism>
<dbReference type="KEGG" id="nha:Nham_4116"/>
<reference evidence="2" key="1">
    <citation type="submission" date="2006-03" db="EMBL/GenBank/DDBJ databases">
        <title>Complete sequence of plasmid 1 of Nitrobacter hamburgensis X14.</title>
        <authorList>
            <consortium name="US DOE Joint Genome Institute"/>
            <person name="Copeland A."/>
            <person name="Lucas S."/>
            <person name="Lapidus A."/>
            <person name="Barry K."/>
            <person name="Detter J.C."/>
            <person name="Glavina del Rio T."/>
            <person name="Hammon N."/>
            <person name="Israni S."/>
            <person name="Dalin E."/>
            <person name="Tice H."/>
            <person name="Pitluck S."/>
            <person name="Chain P."/>
            <person name="Malfatti S."/>
            <person name="Shin M."/>
            <person name="Vergez L."/>
            <person name="Schmutz J."/>
            <person name="Larimer F."/>
            <person name="Land M."/>
            <person name="Hauser L."/>
            <person name="Kyrpides N."/>
            <person name="Ivanova N."/>
            <person name="Ward B."/>
            <person name="Arp D."/>
            <person name="Klotz M."/>
            <person name="Stein L."/>
            <person name="O'Mullan G."/>
            <person name="Starkenburg S."/>
            <person name="Sayavedra L."/>
            <person name="Poret-Peterson A.T."/>
            <person name="Gentry M.E."/>
            <person name="Bruce D."/>
            <person name="Richardson P."/>
        </authorList>
    </citation>
    <scope>NUCLEOTIDE SEQUENCE [LARGE SCALE GENOMIC DNA]</scope>
    <source>
        <strain evidence="2">DSM 10229 / NCIMB 13809 / X14</strain>
        <plasmid evidence="2">Plasmid pNITHX1</plasmid>
    </source>
</reference>
<evidence type="ECO:0000313" key="2">
    <source>
        <dbReference type="Proteomes" id="UP000001953"/>
    </source>
</evidence>
<sequence>MCDYSLQHVASRPAAAGQRLVTTRFPTSMTRGFTEVGDPAVVICLLPGTEIAFEREVKAVPNFPLMPKRRIGDRVARFRQVALDKPTAHHDALEFANGEIVLLTRLVEGQIAIVLQLPHGAVRATAAEPGATRSQGAPAAAPRERDAVFLRGHAFIQRPE</sequence>
<keyword evidence="1" id="KW-0614">Plasmid</keyword>
<gene>
    <name evidence="1" type="ordered locus">Nham_4116</name>
</gene>
<accession>Q1QG86</accession>
<geneLocation type="plasmid" evidence="2">
    <name>pNITHX1</name>
</geneLocation>
<proteinExistence type="predicted"/>
<name>Q1QG86_NITHX</name>
<dbReference type="Proteomes" id="UP000001953">
    <property type="component" value="Plasmid 1"/>
</dbReference>
<dbReference type="RefSeq" id="WP_011504975.1">
    <property type="nucleotide sequence ID" value="NC_007959.1"/>
</dbReference>
<dbReference type="HOGENOM" id="CLU_1850903_0_0_5"/>
<keyword evidence="2" id="KW-1185">Reference proteome</keyword>
<protein>
    <submittedName>
        <fullName evidence="1">Uncharacterized protein</fullName>
    </submittedName>
</protein>